<dbReference type="InterPro" id="IPR012312">
    <property type="entry name" value="Hemerythrin-like"/>
</dbReference>
<reference evidence="2" key="2">
    <citation type="submission" date="2020-09" db="EMBL/GenBank/DDBJ databases">
        <authorList>
            <person name="Sun Q."/>
            <person name="Zhou Y."/>
        </authorList>
    </citation>
    <scope>NUCLEOTIDE SEQUENCE</scope>
    <source>
        <strain evidence="2">CGMCC 1.15371</strain>
    </source>
</reference>
<evidence type="ECO:0000313" key="3">
    <source>
        <dbReference type="Proteomes" id="UP000628775"/>
    </source>
</evidence>
<organism evidence="2 3">
    <name type="scientific">Pullulanibacillus camelliae</name>
    <dbReference type="NCBI Taxonomy" id="1707096"/>
    <lineage>
        <taxon>Bacteria</taxon>
        <taxon>Bacillati</taxon>
        <taxon>Bacillota</taxon>
        <taxon>Bacilli</taxon>
        <taxon>Bacillales</taxon>
        <taxon>Sporolactobacillaceae</taxon>
        <taxon>Pullulanibacillus</taxon>
    </lineage>
</organism>
<sequence>MSGPALRHKSSHASIHEAALNEARELTELLDELLRKEELDKALETAYVTLEHWETRTLKHAESEEEGLYKEIANASPELQDEITALIRDHALLRELVAQIKELLANEGACKEVVQRFYALIIVDELHNHLEETVLPEE</sequence>
<dbReference type="AlphaFoldDB" id="A0A8J3E070"/>
<dbReference type="Pfam" id="PF01814">
    <property type="entry name" value="Hemerythrin"/>
    <property type="match status" value="1"/>
</dbReference>
<dbReference type="Gene3D" id="1.20.120.520">
    <property type="entry name" value="nmb1532 protein domain like"/>
    <property type="match status" value="1"/>
</dbReference>
<name>A0A8J3E070_9BACL</name>
<dbReference type="RefSeq" id="WP_188696379.1">
    <property type="nucleotide sequence ID" value="NZ_BMIR01000018.1"/>
</dbReference>
<dbReference type="Proteomes" id="UP000628775">
    <property type="component" value="Unassembled WGS sequence"/>
</dbReference>
<evidence type="ECO:0000259" key="1">
    <source>
        <dbReference type="Pfam" id="PF01814"/>
    </source>
</evidence>
<reference evidence="2" key="1">
    <citation type="journal article" date="2014" name="Int. J. Syst. Evol. Microbiol.">
        <title>Complete genome sequence of Corynebacterium casei LMG S-19264T (=DSM 44701T), isolated from a smear-ripened cheese.</title>
        <authorList>
            <consortium name="US DOE Joint Genome Institute (JGI-PGF)"/>
            <person name="Walter F."/>
            <person name="Albersmeier A."/>
            <person name="Kalinowski J."/>
            <person name="Ruckert C."/>
        </authorList>
    </citation>
    <scope>NUCLEOTIDE SEQUENCE</scope>
    <source>
        <strain evidence="2">CGMCC 1.15371</strain>
    </source>
</reference>
<feature type="domain" description="Hemerythrin-like" evidence="1">
    <location>
        <begin position="16"/>
        <end position="133"/>
    </location>
</feature>
<evidence type="ECO:0000313" key="2">
    <source>
        <dbReference type="EMBL" id="GGE50393.1"/>
    </source>
</evidence>
<protein>
    <recommendedName>
        <fullName evidence="1">Hemerythrin-like domain-containing protein</fullName>
    </recommendedName>
</protein>
<proteinExistence type="predicted"/>
<comment type="caution">
    <text evidence="2">The sequence shown here is derived from an EMBL/GenBank/DDBJ whole genome shotgun (WGS) entry which is preliminary data.</text>
</comment>
<dbReference type="EMBL" id="BMIR01000018">
    <property type="protein sequence ID" value="GGE50393.1"/>
    <property type="molecule type" value="Genomic_DNA"/>
</dbReference>
<keyword evidence="3" id="KW-1185">Reference proteome</keyword>
<gene>
    <name evidence="2" type="ORF">GCM10011391_31410</name>
</gene>
<accession>A0A8J3E070</accession>